<keyword evidence="2" id="KW-0378">Hydrolase</keyword>
<dbReference type="InterPro" id="IPR050300">
    <property type="entry name" value="GDXG_lipolytic_enzyme"/>
</dbReference>
<name>A0A6J7BC83_9ZZZZ</name>
<dbReference type="AlphaFoldDB" id="A0A6J7BC83"/>
<feature type="domain" description="Alpha/beta hydrolase fold-3" evidence="3">
    <location>
        <begin position="78"/>
        <end position="283"/>
    </location>
</feature>
<dbReference type="InterPro" id="IPR029058">
    <property type="entry name" value="AB_hydrolase_fold"/>
</dbReference>
<dbReference type="Gene3D" id="3.40.50.1820">
    <property type="entry name" value="alpha/beta hydrolase"/>
    <property type="match status" value="1"/>
</dbReference>
<dbReference type="PANTHER" id="PTHR48081:SF8">
    <property type="entry name" value="ALPHA_BETA HYDROLASE FOLD-3 DOMAIN-CONTAINING PROTEIN-RELATED"/>
    <property type="match status" value="1"/>
</dbReference>
<evidence type="ECO:0000256" key="1">
    <source>
        <dbReference type="ARBA" id="ARBA00010515"/>
    </source>
</evidence>
<accession>A0A6J7BC83</accession>
<dbReference type="Pfam" id="PF07859">
    <property type="entry name" value="Abhydrolase_3"/>
    <property type="match status" value="1"/>
</dbReference>
<evidence type="ECO:0000259" key="3">
    <source>
        <dbReference type="Pfam" id="PF07859"/>
    </source>
</evidence>
<evidence type="ECO:0000313" key="4">
    <source>
        <dbReference type="EMBL" id="CAB4842800.1"/>
    </source>
</evidence>
<gene>
    <name evidence="4" type="ORF">UFOPK3243_00680</name>
</gene>
<dbReference type="PROSITE" id="PS01174">
    <property type="entry name" value="LIPASE_GDXG_SER"/>
    <property type="match status" value="1"/>
</dbReference>
<dbReference type="InterPro" id="IPR013094">
    <property type="entry name" value="AB_hydrolase_3"/>
</dbReference>
<dbReference type="GO" id="GO:0016787">
    <property type="term" value="F:hydrolase activity"/>
    <property type="evidence" value="ECO:0007669"/>
    <property type="project" value="UniProtKB-KW"/>
</dbReference>
<sequence length="308" mass="33668">MPLAPEIKAFLEAGAAAGLPQVWEAPLDVIRRNTQSRVALAGPVEPIFQVINRFIPGPTADLPIRIYRPTDSESAQAIVFFHGGGWVLNFLDIYDAALSRLANQSGATIISVNYQKAPEHPFPTPFDDCYATLLWVIANAAGLKIDANNLGVAGDSAGANLASAVALKARDHNVNLAFQILIYPCNNRDFETASYRDHATGYGLSTQGMKWFWEKYLQDDQYDSNPYAVPARAQSFKGLAPAIIITAQYDPLLSDGEEYAELLRNDGVNVSYQSYEGMIHGFFANLAVTPTSRQAIDQVAETLKGIKR</sequence>
<comment type="similarity">
    <text evidence="1">Belongs to the 'GDXG' lipolytic enzyme family.</text>
</comment>
<organism evidence="4">
    <name type="scientific">freshwater metagenome</name>
    <dbReference type="NCBI Taxonomy" id="449393"/>
    <lineage>
        <taxon>unclassified sequences</taxon>
        <taxon>metagenomes</taxon>
        <taxon>ecological metagenomes</taxon>
    </lineage>
</organism>
<protein>
    <submittedName>
        <fullName evidence="4">Unannotated protein</fullName>
    </submittedName>
</protein>
<proteinExistence type="inferred from homology"/>
<reference evidence="4" key="1">
    <citation type="submission" date="2020-05" db="EMBL/GenBank/DDBJ databases">
        <authorList>
            <person name="Chiriac C."/>
            <person name="Salcher M."/>
            <person name="Ghai R."/>
            <person name="Kavagutti S V."/>
        </authorList>
    </citation>
    <scope>NUCLEOTIDE SEQUENCE</scope>
</reference>
<evidence type="ECO:0000256" key="2">
    <source>
        <dbReference type="ARBA" id="ARBA00022801"/>
    </source>
</evidence>
<dbReference type="PANTHER" id="PTHR48081">
    <property type="entry name" value="AB HYDROLASE SUPERFAMILY PROTEIN C4A8.06C"/>
    <property type="match status" value="1"/>
</dbReference>
<dbReference type="EMBL" id="CAFAZZ010000059">
    <property type="protein sequence ID" value="CAB4842800.1"/>
    <property type="molecule type" value="Genomic_DNA"/>
</dbReference>
<dbReference type="SUPFAM" id="SSF53474">
    <property type="entry name" value="alpha/beta-Hydrolases"/>
    <property type="match status" value="1"/>
</dbReference>
<dbReference type="InterPro" id="IPR033140">
    <property type="entry name" value="Lipase_GDXG_put_SER_AS"/>
</dbReference>